<dbReference type="EMBL" id="CP028324">
    <property type="protein sequence ID" value="AVR95036.1"/>
    <property type="molecule type" value="Genomic_DNA"/>
</dbReference>
<comment type="catalytic activity">
    <reaction evidence="5 8">
        <text>a 2'-deoxycytidine in DNA + S-adenosyl-L-methionine = a 5-methyl-2'-deoxycytidine in DNA + S-adenosyl-L-homocysteine + H(+)</text>
        <dbReference type="Rhea" id="RHEA:13681"/>
        <dbReference type="Rhea" id="RHEA-COMP:11369"/>
        <dbReference type="Rhea" id="RHEA-COMP:11370"/>
        <dbReference type="ChEBI" id="CHEBI:15378"/>
        <dbReference type="ChEBI" id="CHEBI:57856"/>
        <dbReference type="ChEBI" id="CHEBI:59789"/>
        <dbReference type="ChEBI" id="CHEBI:85452"/>
        <dbReference type="ChEBI" id="CHEBI:85454"/>
        <dbReference type="EC" id="2.1.1.37"/>
    </reaction>
</comment>
<accession>A0A2R4C5Y6</accession>
<evidence type="ECO:0000256" key="9">
    <source>
        <dbReference type="SAM" id="MobiDB-lite"/>
    </source>
</evidence>
<reference evidence="10 11" key="1">
    <citation type="submission" date="2018-03" db="EMBL/GenBank/DDBJ databases">
        <title>Massilia armeniaca sp. nov., isolated from desert soil.</title>
        <authorList>
            <person name="Huang H."/>
            <person name="Ren M."/>
        </authorList>
    </citation>
    <scope>NUCLEOTIDE SEQUENCE [LARGE SCALE GENOMIC DNA]</scope>
    <source>
        <strain evidence="10 11">ZMN-3</strain>
    </source>
</reference>
<dbReference type="PANTHER" id="PTHR10629:SF52">
    <property type="entry name" value="DNA (CYTOSINE-5)-METHYLTRANSFERASE 1"/>
    <property type="match status" value="1"/>
</dbReference>
<name>A0A2R4C5Y6_9BURK</name>
<gene>
    <name evidence="10" type="ORF">C9I28_04370</name>
</gene>
<dbReference type="GO" id="GO:0032259">
    <property type="term" value="P:methylation"/>
    <property type="evidence" value="ECO:0007669"/>
    <property type="project" value="UniProtKB-KW"/>
</dbReference>
<dbReference type="SUPFAM" id="SSF53335">
    <property type="entry name" value="S-adenosyl-L-methionine-dependent methyltransferases"/>
    <property type="match status" value="1"/>
</dbReference>
<dbReference type="InterPro" id="IPR031303">
    <property type="entry name" value="C5_meth_CS"/>
</dbReference>
<evidence type="ECO:0000256" key="3">
    <source>
        <dbReference type="ARBA" id="ARBA00022691"/>
    </source>
</evidence>
<dbReference type="OrthoDB" id="9813719at2"/>
<dbReference type="EC" id="2.1.1.37" evidence="8"/>
<evidence type="ECO:0000256" key="4">
    <source>
        <dbReference type="ARBA" id="ARBA00022747"/>
    </source>
</evidence>
<dbReference type="REBASE" id="244841">
    <property type="entry name" value="M.MspZMN3ORF4370P"/>
</dbReference>
<dbReference type="GO" id="GO:0003677">
    <property type="term" value="F:DNA binding"/>
    <property type="evidence" value="ECO:0007669"/>
    <property type="project" value="TreeGrafter"/>
</dbReference>
<dbReference type="InterPro" id="IPR050390">
    <property type="entry name" value="C5-Methyltransferase"/>
</dbReference>
<evidence type="ECO:0000256" key="6">
    <source>
        <dbReference type="PROSITE-ProRule" id="PRU01016"/>
    </source>
</evidence>
<evidence type="ECO:0000256" key="8">
    <source>
        <dbReference type="RuleBase" id="RU000417"/>
    </source>
</evidence>
<dbReference type="InterPro" id="IPR018117">
    <property type="entry name" value="C5_DNA_meth_AS"/>
</dbReference>
<dbReference type="Proteomes" id="UP000240505">
    <property type="component" value="Chromosome"/>
</dbReference>
<dbReference type="CDD" id="cd00315">
    <property type="entry name" value="Cyt_C5_DNA_methylase"/>
    <property type="match status" value="1"/>
</dbReference>
<keyword evidence="1 6" id="KW-0489">Methyltransferase</keyword>
<dbReference type="NCBIfam" id="TIGR00675">
    <property type="entry name" value="dcm"/>
    <property type="match status" value="1"/>
</dbReference>
<dbReference type="GO" id="GO:0003886">
    <property type="term" value="F:DNA (cytosine-5-)-methyltransferase activity"/>
    <property type="evidence" value="ECO:0007669"/>
    <property type="project" value="UniProtKB-EC"/>
</dbReference>
<dbReference type="AlphaFoldDB" id="A0A2R4C5Y6"/>
<feature type="compositionally biased region" description="Basic and acidic residues" evidence="9">
    <location>
        <begin position="259"/>
        <end position="273"/>
    </location>
</feature>
<comment type="similarity">
    <text evidence="6 7">Belongs to the class I-like SAM-binding methyltransferase superfamily. C5-methyltransferase family.</text>
</comment>
<dbReference type="Gene3D" id="3.90.120.10">
    <property type="entry name" value="DNA Methylase, subunit A, domain 2"/>
    <property type="match status" value="1"/>
</dbReference>
<dbReference type="GO" id="GO:0009307">
    <property type="term" value="P:DNA restriction-modification system"/>
    <property type="evidence" value="ECO:0007669"/>
    <property type="project" value="UniProtKB-KW"/>
</dbReference>
<dbReference type="InterPro" id="IPR001525">
    <property type="entry name" value="C5_MeTfrase"/>
</dbReference>
<dbReference type="InterPro" id="IPR029063">
    <property type="entry name" value="SAM-dependent_MTases_sf"/>
</dbReference>
<evidence type="ECO:0000313" key="11">
    <source>
        <dbReference type="Proteomes" id="UP000240505"/>
    </source>
</evidence>
<dbReference type="RefSeq" id="WP_107140387.1">
    <property type="nucleotide sequence ID" value="NZ_CP028324.1"/>
</dbReference>
<organism evidence="10 11">
    <name type="scientific">Pseudoduganella armeniaca</name>
    <dbReference type="NCBI Taxonomy" id="2072590"/>
    <lineage>
        <taxon>Bacteria</taxon>
        <taxon>Pseudomonadati</taxon>
        <taxon>Pseudomonadota</taxon>
        <taxon>Betaproteobacteria</taxon>
        <taxon>Burkholderiales</taxon>
        <taxon>Oxalobacteraceae</taxon>
        <taxon>Telluria group</taxon>
        <taxon>Pseudoduganella</taxon>
    </lineage>
</organism>
<dbReference type="Pfam" id="PF00145">
    <property type="entry name" value="DNA_methylase"/>
    <property type="match status" value="1"/>
</dbReference>
<dbReference type="PRINTS" id="PR00105">
    <property type="entry name" value="C5METTRFRASE"/>
</dbReference>
<dbReference type="PROSITE" id="PS00095">
    <property type="entry name" value="C5_MTASE_2"/>
    <property type="match status" value="1"/>
</dbReference>
<evidence type="ECO:0000313" key="10">
    <source>
        <dbReference type="EMBL" id="AVR95036.1"/>
    </source>
</evidence>
<dbReference type="PROSITE" id="PS51679">
    <property type="entry name" value="SAM_MT_C5"/>
    <property type="match status" value="1"/>
</dbReference>
<feature type="region of interest" description="Disordered" evidence="9">
    <location>
        <begin position="254"/>
        <end position="282"/>
    </location>
</feature>
<evidence type="ECO:0000256" key="7">
    <source>
        <dbReference type="RuleBase" id="RU000416"/>
    </source>
</evidence>
<keyword evidence="2 6" id="KW-0808">Transferase</keyword>
<evidence type="ECO:0000256" key="2">
    <source>
        <dbReference type="ARBA" id="ARBA00022679"/>
    </source>
</evidence>
<dbReference type="PROSITE" id="PS00094">
    <property type="entry name" value="C5_MTASE_1"/>
    <property type="match status" value="1"/>
</dbReference>
<feature type="active site" evidence="6">
    <location>
        <position position="105"/>
    </location>
</feature>
<sequence length="349" mass="38813">MNSLVAKKMVQNEYLTALNSLRLPSPSRLSYASVFCGGGGLDLGFSLAGIRPKFSSDVIPSFCQTIKHNLPGHLVEPHDITQLSGHDVIKKVGAPIDIVIGGPPCQAFSILGDRKSVDDPRGQLAFEYVRFIKEISPQAFLFENVPGLLTVNKGRDWDQLLEYFRTETGYTLHWTKLNSVRYGVPQIRQRVIVVGFKNDVTFRWPAPKFSDNPDQPELGLSIPRTAWLALEDVEGLDNHVLRQHCERVVTRYSQIPPGGRDRKDHTDRIHPDKPSGTVLVGSGAGGGRPFIHPVEHRHITVREAARLQSFPDWWEFQGGPTSAYRQVGNAVPPLMAYAIALEIKKALEG</sequence>
<dbReference type="KEGG" id="masz:C9I28_04370"/>
<proteinExistence type="inferred from homology"/>
<keyword evidence="4" id="KW-0680">Restriction system</keyword>
<evidence type="ECO:0000256" key="1">
    <source>
        <dbReference type="ARBA" id="ARBA00022603"/>
    </source>
</evidence>
<dbReference type="Gene3D" id="3.40.50.150">
    <property type="entry name" value="Vaccinia Virus protein VP39"/>
    <property type="match status" value="1"/>
</dbReference>
<evidence type="ECO:0000256" key="5">
    <source>
        <dbReference type="ARBA" id="ARBA00047422"/>
    </source>
</evidence>
<protein>
    <recommendedName>
        <fullName evidence="8">Cytosine-specific methyltransferase</fullName>
        <ecNumber evidence="8">2.1.1.37</ecNumber>
    </recommendedName>
</protein>
<dbReference type="PANTHER" id="PTHR10629">
    <property type="entry name" value="CYTOSINE-SPECIFIC METHYLTRANSFERASE"/>
    <property type="match status" value="1"/>
</dbReference>
<keyword evidence="11" id="KW-1185">Reference proteome</keyword>
<dbReference type="GO" id="GO:0044027">
    <property type="term" value="P:negative regulation of gene expression via chromosomal CpG island methylation"/>
    <property type="evidence" value="ECO:0007669"/>
    <property type="project" value="TreeGrafter"/>
</dbReference>
<keyword evidence="3 6" id="KW-0949">S-adenosyl-L-methionine</keyword>